<dbReference type="AlphaFoldDB" id="A0AAJ5WVB5"/>
<organism evidence="1 2">
    <name type="scientific">Candidatus Pseudobacter hemicellulosilyticus</name>
    <dbReference type="NCBI Taxonomy" id="3121375"/>
    <lineage>
        <taxon>Bacteria</taxon>
        <taxon>Pseudomonadati</taxon>
        <taxon>Bacteroidota</taxon>
        <taxon>Chitinophagia</taxon>
        <taxon>Chitinophagales</taxon>
        <taxon>Chitinophagaceae</taxon>
        <taxon>Pseudobacter</taxon>
    </lineage>
</organism>
<evidence type="ECO:0000313" key="1">
    <source>
        <dbReference type="EMBL" id="WEK37253.1"/>
    </source>
</evidence>
<accession>A0AAJ5WVB5</accession>
<reference evidence="1" key="1">
    <citation type="submission" date="2023-03" db="EMBL/GenBank/DDBJ databases">
        <title>Andean soil-derived lignocellulolytic bacterial consortium as a source of novel taxa and putative plastic-active enzymes.</title>
        <authorList>
            <person name="Diaz-Garcia L."/>
            <person name="Chuvochina M."/>
            <person name="Feuerriegel G."/>
            <person name="Bunk B."/>
            <person name="Sproer C."/>
            <person name="Streit W.R."/>
            <person name="Rodriguez L.M."/>
            <person name="Overmann J."/>
            <person name="Jimenez D.J."/>
        </authorList>
    </citation>
    <scope>NUCLEOTIDE SEQUENCE</scope>
    <source>
        <strain evidence="1">MAG 7</strain>
    </source>
</reference>
<evidence type="ECO:0000313" key="2">
    <source>
        <dbReference type="Proteomes" id="UP001220610"/>
    </source>
</evidence>
<dbReference type="InterPro" id="IPR059226">
    <property type="entry name" value="Choice_anch_Q_dom"/>
</dbReference>
<dbReference type="Gene3D" id="2.160.20.10">
    <property type="entry name" value="Single-stranded right-handed beta-helix, Pectin lyase-like"/>
    <property type="match status" value="1"/>
</dbReference>
<proteinExistence type="predicted"/>
<dbReference type="InterPro" id="IPR011050">
    <property type="entry name" value="Pectin_lyase_fold/virulence"/>
</dbReference>
<dbReference type="InterPro" id="IPR012334">
    <property type="entry name" value="Pectin_lyas_fold"/>
</dbReference>
<dbReference type="Proteomes" id="UP001220610">
    <property type="component" value="Chromosome"/>
</dbReference>
<name>A0AAJ5WVB5_9BACT</name>
<protein>
    <submittedName>
        <fullName evidence="1">Choice-of-anchor Q domain-containing protein</fullName>
    </submittedName>
</protein>
<dbReference type="EMBL" id="CP119311">
    <property type="protein sequence ID" value="WEK37253.1"/>
    <property type="molecule type" value="Genomic_DNA"/>
</dbReference>
<dbReference type="NCBIfam" id="NF041518">
    <property type="entry name" value="choice_anch_Q"/>
    <property type="match status" value="1"/>
</dbReference>
<dbReference type="SUPFAM" id="SSF51126">
    <property type="entry name" value="Pectin lyase-like"/>
    <property type="match status" value="1"/>
</dbReference>
<gene>
    <name evidence="1" type="ORF">P0Y53_07050</name>
</gene>
<sequence>MKHILVLVLLAGCILPSCRKQSFITGNAGLGTSADTLHFDTVFTTIGSVTQVFKILNQNEQKLRLRQVSLGGGNSSFFRINVDGLTGPAVNNLEMEANDSLYVFVSVRIDPSSANLPFVIRDSIHIQYNEQEQWVQLEAWGQNAHFLRKPVISQDQTWTSTLPYVILGALQVDTGVTLSIQKGARIYAHADAPFIVDGTLLVQGEAGEGNQVSFLSDRLDEPYRDFPAGWPGLVFRGSSQDNLLRFAHIKNAYQGIAAEHPSISMNPRVKLEQCIIDNCYDAGILGINTVIEATNCLISNCGKNIQLVFGGHYVFNHCTVAAYSNAYIQHKEPVLFAGDYLRQGNGVYTADLNAFFSNCIFWGDNGTVDNEVMTQKEGNGAFNVVFDNCLWKVKTVPANTVVNNTIVNIAPAFDSIDNQQRYYNFRLKEGSEGIDKGAASGAGIDLDGLPRPVGLPDIGCYEKQ</sequence>